<organism evidence="1 2">
    <name type="scientific">Parelaphostrongylus tenuis</name>
    <name type="common">Meningeal worm</name>
    <dbReference type="NCBI Taxonomy" id="148309"/>
    <lineage>
        <taxon>Eukaryota</taxon>
        <taxon>Metazoa</taxon>
        <taxon>Ecdysozoa</taxon>
        <taxon>Nematoda</taxon>
        <taxon>Chromadorea</taxon>
        <taxon>Rhabditida</taxon>
        <taxon>Rhabditina</taxon>
        <taxon>Rhabditomorpha</taxon>
        <taxon>Strongyloidea</taxon>
        <taxon>Metastrongylidae</taxon>
        <taxon>Parelaphostrongylus</taxon>
    </lineage>
</organism>
<proteinExistence type="predicted"/>
<sequence length="64" mass="7176">MMKSALMTRIIIMYSVIRMAPRTSGNHENHKSGNGGASVGTRSWIQAKAISFSVQATPCYYRRR</sequence>
<protein>
    <submittedName>
        <fullName evidence="1">Uncharacterized protein</fullName>
    </submittedName>
</protein>
<keyword evidence="2" id="KW-1185">Reference proteome</keyword>
<dbReference type="Proteomes" id="UP001196413">
    <property type="component" value="Unassembled WGS sequence"/>
</dbReference>
<dbReference type="EMBL" id="JAHQIW010006592">
    <property type="protein sequence ID" value="KAJ1369537.1"/>
    <property type="molecule type" value="Genomic_DNA"/>
</dbReference>
<evidence type="ECO:0000313" key="1">
    <source>
        <dbReference type="EMBL" id="KAJ1369537.1"/>
    </source>
</evidence>
<dbReference type="AlphaFoldDB" id="A0AAD5R4J0"/>
<accession>A0AAD5R4J0</accession>
<gene>
    <name evidence="1" type="ORF">KIN20_031021</name>
</gene>
<reference evidence="1" key="1">
    <citation type="submission" date="2021-06" db="EMBL/GenBank/DDBJ databases">
        <title>Parelaphostrongylus tenuis whole genome reference sequence.</title>
        <authorList>
            <person name="Garwood T.J."/>
            <person name="Larsen P.A."/>
            <person name="Fountain-Jones N.M."/>
            <person name="Garbe J.R."/>
            <person name="Macchietto M.G."/>
            <person name="Kania S.A."/>
            <person name="Gerhold R.W."/>
            <person name="Richards J.E."/>
            <person name="Wolf T.M."/>
        </authorList>
    </citation>
    <scope>NUCLEOTIDE SEQUENCE</scope>
    <source>
        <strain evidence="1">MNPRO001-30</strain>
        <tissue evidence="1">Meninges</tissue>
    </source>
</reference>
<evidence type="ECO:0000313" key="2">
    <source>
        <dbReference type="Proteomes" id="UP001196413"/>
    </source>
</evidence>
<comment type="caution">
    <text evidence="1">The sequence shown here is derived from an EMBL/GenBank/DDBJ whole genome shotgun (WGS) entry which is preliminary data.</text>
</comment>
<name>A0AAD5R4J0_PARTN</name>